<dbReference type="PROSITE" id="PS51709">
    <property type="entry name" value="G_TRME"/>
    <property type="match status" value="1"/>
</dbReference>
<organism evidence="13 14">
    <name type="scientific">Candidatus Paralactobacillus gallistercoris</name>
    <dbReference type="NCBI Taxonomy" id="2838724"/>
    <lineage>
        <taxon>Bacteria</taxon>
        <taxon>Bacillati</taxon>
        <taxon>Bacillota</taxon>
        <taxon>Bacilli</taxon>
        <taxon>Lactobacillales</taxon>
        <taxon>Lactobacillaceae</taxon>
        <taxon>Lactobacillus</taxon>
    </lineage>
</organism>
<feature type="binding site" evidence="10">
    <location>
        <position position="254"/>
    </location>
    <ligand>
        <name>K(+)</name>
        <dbReference type="ChEBI" id="CHEBI:29103"/>
    </ligand>
</feature>
<dbReference type="GO" id="GO:0002098">
    <property type="term" value="P:tRNA wobble uridine modification"/>
    <property type="evidence" value="ECO:0007669"/>
    <property type="project" value="TreeGrafter"/>
</dbReference>
<evidence type="ECO:0000256" key="6">
    <source>
        <dbReference type="ARBA" id="ARBA00022801"/>
    </source>
</evidence>
<keyword evidence="6 10" id="KW-0378">Hydrolase</keyword>
<reference evidence="13" key="2">
    <citation type="submission" date="2021-04" db="EMBL/GenBank/DDBJ databases">
        <authorList>
            <person name="Gilroy R."/>
        </authorList>
    </citation>
    <scope>NUCLEOTIDE SEQUENCE</scope>
    <source>
        <strain evidence="13">F6-6636</strain>
    </source>
</reference>
<keyword evidence="7 10" id="KW-0460">Magnesium</keyword>
<keyword evidence="5 10" id="KW-0547">Nucleotide-binding</keyword>
<evidence type="ECO:0000256" key="4">
    <source>
        <dbReference type="ARBA" id="ARBA00022723"/>
    </source>
</evidence>
<dbReference type="InterPro" id="IPR027368">
    <property type="entry name" value="MnmE_dom2"/>
</dbReference>
<dbReference type="Pfam" id="PF10396">
    <property type="entry name" value="TrmE_N"/>
    <property type="match status" value="1"/>
</dbReference>
<dbReference type="InterPro" id="IPR018948">
    <property type="entry name" value="GTP-bd_TrmE_N"/>
</dbReference>
<dbReference type="InterPro" id="IPR027266">
    <property type="entry name" value="TrmE/GcvT-like"/>
</dbReference>
<dbReference type="CDD" id="cd14858">
    <property type="entry name" value="TrmE_N"/>
    <property type="match status" value="1"/>
</dbReference>
<feature type="binding site" evidence="10">
    <location>
        <position position="239"/>
    </location>
    <ligand>
        <name>Mg(2+)</name>
        <dbReference type="ChEBI" id="CHEBI:18420"/>
    </ligand>
</feature>
<feature type="binding site" evidence="10">
    <location>
        <begin position="235"/>
        <end position="240"/>
    </location>
    <ligand>
        <name>GTP</name>
        <dbReference type="ChEBI" id="CHEBI:37565"/>
    </ligand>
</feature>
<evidence type="ECO:0000256" key="9">
    <source>
        <dbReference type="ARBA" id="ARBA00023134"/>
    </source>
</evidence>
<feature type="binding site" evidence="10">
    <location>
        <position position="90"/>
    </location>
    <ligand>
        <name>(6S)-5-formyl-5,6,7,8-tetrahydrofolate</name>
        <dbReference type="ChEBI" id="CHEBI:57457"/>
    </ligand>
</feature>
<comment type="subcellular location">
    <subcellularLocation>
        <location evidence="10">Cytoplasm</location>
    </subcellularLocation>
</comment>
<comment type="function">
    <text evidence="10">Exhibits a very high intrinsic GTPase hydrolysis rate. Involved in the addition of a carboxymethylaminomethyl (cmnm) group at the wobble position (U34) of certain tRNAs, forming tRNA-cmnm(5)s(2)U34.</text>
</comment>
<comment type="caution">
    <text evidence="10">Lacks conserved residue(s) required for the propagation of feature annotation.</text>
</comment>
<dbReference type="Gene3D" id="1.20.120.430">
    <property type="entry name" value="tRNA modification GTPase MnmE domain 2"/>
    <property type="match status" value="1"/>
</dbReference>
<comment type="subunit">
    <text evidence="10">Homodimer. Heterotetramer of two MnmE and two MnmG subunits.</text>
</comment>
<evidence type="ECO:0000256" key="2">
    <source>
        <dbReference type="ARBA" id="ARBA00022490"/>
    </source>
</evidence>
<dbReference type="InterPro" id="IPR031168">
    <property type="entry name" value="G_TrmE"/>
</dbReference>
<evidence type="ECO:0000256" key="3">
    <source>
        <dbReference type="ARBA" id="ARBA00022694"/>
    </source>
</evidence>
<dbReference type="GO" id="GO:0042802">
    <property type="term" value="F:identical protein binding"/>
    <property type="evidence" value="ECO:0007669"/>
    <property type="project" value="UniProtKB-ARBA"/>
</dbReference>
<feature type="binding site" evidence="10">
    <location>
        <position position="235"/>
    </location>
    <ligand>
        <name>K(+)</name>
        <dbReference type="ChEBI" id="CHEBI:29103"/>
    </ligand>
</feature>
<comment type="caution">
    <text evidence="13">The sequence shown here is derived from an EMBL/GenBank/DDBJ whole genome shotgun (WGS) entry which is preliminary data.</text>
</comment>
<keyword evidence="2 10" id="KW-0963">Cytoplasm</keyword>
<dbReference type="GO" id="GO:0046872">
    <property type="term" value="F:metal ion binding"/>
    <property type="evidence" value="ECO:0007669"/>
    <property type="project" value="UniProtKB-KW"/>
</dbReference>
<feature type="binding site" evidence="10">
    <location>
        <position position="463"/>
    </location>
    <ligand>
        <name>(6S)-5-formyl-5,6,7,8-tetrahydrofolate</name>
        <dbReference type="ChEBI" id="CHEBI:57457"/>
    </ligand>
</feature>
<dbReference type="PANTHER" id="PTHR42714">
    <property type="entry name" value="TRNA MODIFICATION GTPASE GTPBP3"/>
    <property type="match status" value="1"/>
</dbReference>
<dbReference type="InterPro" id="IPR005225">
    <property type="entry name" value="Small_GTP-bd"/>
</dbReference>
<dbReference type="GO" id="GO:0005829">
    <property type="term" value="C:cytosol"/>
    <property type="evidence" value="ECO:0007669"/>
    <property type="project" value="TreeGrafter"/>
</dbReference>
<dbReference type="InterPro" id="IPR025867">
    <property type="entry name" value="MnmE_helical"/>
</dbReference>
<dbReference type="PANTHER" id="PTHR42714:SF2">
    <property type="entry name" value="TRNA MODIFICATION GTPASE GTPBP3, MITOCHONDRIAL"/>
    <property type="match status" value="1"/>
</dbReference>
<evidence type="ECO:0000256" key="11">
    <source>
        <dbReference type="RuleBase" id="RU003313"/>
    </source>
</evidence>
<dbReference type="AlphaFoldDB" id="A0A948TIL5"/>
<evidence type="ECO:0000256" key="1">
    <source>
        <dbReference type="ARBA" id="ARBA00011043"/>
    </source>
</evidence>
<dbReference type="Gene3D" id="3.30.1360.120">
    <property type="entry name" value="Probable tRNA modification gtpase trme, domain 1"/>
    <property type="match status" value="1"/>
</dbReference>
<dbReference type="GO" id="GO:0005525">
    <property type="term" value="F:GTP binding"/>
    <property type="evidence" value="ECO:0007669"/>
    <property type="project" value="UniProtKB-UniRule"/>
</dbReference>
<evidence type="ECO:0000256" key="10">
    <source>
        <dbReference type="HAMAP-Rule" id="MF_00379"/>
    </source>
</evidence>
<keyword evidence="9 10" id="KW-0342">GTP-binding</keyword>
<evidence type="ECO:0000313" key="14">
    <source>
        <dbReference type="Proteomes" id="UP000777303"/>
    </source>
</evidence>
<feature type="binding site" evidence="10">
    <location>
        <position position="129"/>
    </location>
    <ligand>
        <name>(6S)-5-formyl-5,6,7,8-tetrahydrofolate</name>
        <dbReference type="ChEBI" id="CHEBI:57457"/>
    </ligand>
</feature>
<dbReference type="HAMAP" id="MF_00379">
    <property type="entry name" value="GTPase_MnmE"/>
    <property type="match status" value="1"/>
</dbReference>
<dbReference type="Gene3D" id="3.40.50.300">
    <property type="entry name" value="P-loop containing nucleotide triphosphate hydrolases"/>
    <property type="match status" value="1"/>
</dbReference>
<dbReference type="GO" id="GO:0003924">
    <property type="term" value="F:GTPase activity"/>
    <property type="evidence" value="ECO:0007669"/>
    <property type="project" value="UniProtKB-UniRule"/>
</dbReference>
<dbReference type="GO" id="GO:0030488">
    <property type="term" value="P:tRNA methylation"/>
    <property type="evidence" value="ECO:0007669"/>
    <property type="project" value="TreeGrafter"/>
</dbReference>
<name>A0A948TIL5_9LACO</name>
<sequence length="463" mass="51028">MPNRVTEYDTIAAISTPPGVGAISIVRMSGDEAVDIANKLFKGKDLTKVATHTMNYGHIIDPDNDNEIVDEVMVTIMRAPRTYTREDIVEINCHGGIVVTNRILELLLANGARAAEPGEFTKRAFLNGRIDLTQAESIEDLIDAKSDRARQVAVDQLGGNLRQAIRDLRDDIMEVMGKVEVNIDYPEYDEDQITLDLMKKTALDVKQRIAKLLATAQDGEVLRDGLATALVGRPNVGKSSLLNQLLHQDKAIVTDVAGTTRDVLEEYVNVNNIPLKLIDTAGIRDTEDKVEKIGVERSRKAIVQADLVLLLIDASTPLTAEDRELIDATKDKARIVILNKIDLPQKTTVADLSKLVDRDEILPISVLNNDGIDALKQRISAMFFSGIENSQNNLMITSARQTALFKQASHSLDNVINSVDAGMPIDLVQIDFTNCWEELGEITGDSSPDEMINELFSRFCLGK</sequence>
<comment type="similarity">
    <text evidence="1 10 11">Belongs to the TRAFAC class TrmE-Era-EngA-EngB-Septin-like GTPase superfamily. TrmE GTPase family.</text>
</comment>
<dbReference type="NCBIfam" id="TIGR00231">
    <property type="entry name" value="small_GTP"/>
    <property type="match status" value="1"/>
</dbReference>
<dbReference type="FunFam" id="3.40.50.300:FF:000494">
    <property type="entry name" value="tRNA modification GTPase MnmE"/>
    <property type="match status" value="1"/>
</dbReference>
<feature type="binding site" evidence="10">
    <location>
        <begin position="254"/>
        <end position="260"/>
    </location>
    <ligand>
        <name>GTP</name>
        <dbReference type="ChEBI" id="CHEBI:37565"/>
    </ligand>
</feature>
<evidence type="ECO:0000313" key="13">
    <source>
        <dbReference type="EMBL" id="MBU3851304.1"/>
    </source>
</evidence>
<dbReference type="EC" id="3.6.-.-" evidence="10"/>
<protein>
    <recommendedName>
        <fullName evidence="10">tRNA modification GTPase MnmE</fullName>
        <ecNumber evidence="10">3.6.-.-</ecNumber>
    </recommendedName>
</protein>
<feature type="domain" description="TrmE-type G" evidence="12">
    <location>
        <begin position="225"/>
        <end position="384"/>
    </location>
</feature>
<evidence type="ECO:0000256" key="5">
    <source>
        <dbReference type="ARBA" id="ARBA00022741"/>
    </source>
</evidence>
<proteinExistence type="inferred from homology"/>
<dbReference type="InterPro" id="IPR004520">
    <property type="entry name" value="GTPase_MnmE"/>
</dbReference>
<evidence type="ECO:0000259" key="12">
    <source>
        <dbReference type="PROSITE" id="PS51709"/>
    </source>
</evidence>
<evidence type="ECO:0000256" key="7">
    <source>
        <dbReference type="ARBA" id="ARBA00022842"/>
    </source>
</evidence>
<evidence type="ECO:0000256" key="8">
    <source>
        <dbReference type="ARBA" id="ARBA00022958"/>
    </source>
</evidence>
<feature type="binding site" evidence="10">
    <location>
        <position position="27"/>
    </location>
    <ligand>
        <name>(6S)-5-formyl-5,6,7,8-tetrahydrofolate</name>
        <dbReference type="ChEBI" id="CHEBI:57457"/>
    </ligand>
</feature>
<dbReference type="Proteomes" id="UP000777303">
    <property type="component" value="Unassembled WGS sequence"/>
</dbReference>
<keyword evidence="3 10" id="KW-0819">tRNA processing</keyword>
<feature type="binding site" evidence="10">
    <location>
        <position position="256"/>
    </location>
    <ligand>
        <name>K(+)</name>
        <dbReference type="ChEBI" id="CHEBI:29103"/>
    </ligand>
</feature>
<feature type="binding site" evidence="10">
    <location>
        <begin position="279"/>
        <end position="282"/>
    </location>
    <ligand>
        <name>GTP</name>
        <dbReference type="ChEBI" id="CHEBI:37565"/>
    </ligand>
</feature>
<feature type="binding site" evidence="10">
    <location>
        <position position="259"/>
    </location>
    <ligand>
        <name>K(+)</name>
        <dbReference type="ChEBI" id="CHEBI:29103"/>
    </ligand>
</feature>
<dbReference type="Pfam" id="PF01926">
    <property type="entry name" value="MMR_HSR1"/>
    <property type="match status" value="1"/>
</dbReference>
<dbReference type="FunFam" id="3.30.1360.120:FF:000003">
    <property type="entry name" value="tRNA modification GTPase MnmE"/>
    <property type="match status" value="1"/>
</dbReference>
<reference evidence="13" key="1">
    <citation type="journal article" date="2021" name="PeerJ">
        <title>Extensive microbial diversity within the chicken gut microbiome revealed by metagenomics and culture.</title>
        <authorList>
            <person name="Gilroy R."/>
            <person name="Ravi A."/>
            <person name="Getino M."/>
            <person name="Pursley I."/>
            <person name="Horton D.L."/>
            <person name="Alikhan N.F."/>
            <person name="Baker D."/>
            <person name="Gharbi K."/>
            <person name="Hall N."/>
            <person name="Watson M."/>
            <person name="Adriaenssens E.M."/>
            <person name="Foster-Nyarko E."/>
            <person name="Jarju S."/>
            <person name="Secka A."/>
            <person name="Antonio M."/>
            <person name="Oren A."/>
            <person name="Chaudhuri R.R."/>
            <person name="La Ragione R."/>
            <person name="Hildebrand F."/>
            <person name="Pallen M.J."/>
        </authorList>
    </citation>
    <scope>NUCLEOTIDE SEQUENCE</scope>
    <source>
        <strain evidence="13">F6-6636</strain>
    </source>
</reference>
<dbReference type="EMBL" id="JAHLFS010000017">
    <property type="protein sequence ID" value="MBU3851304.1"/>
    <property type="molecule type" value="Genomic_DNA"/>
</dbReference>
<comment type="cofactor">
    <cofactor evidence="10">
        <name>K(+)</name>
        <dbReference type="ChEBI" id="CHEBI:29103"/>
    </cofactor>
    <text evidence="10">Binds 1 potassium ion per subunit.</text>
</comment>
<dbReference type="NCBIfam" id="TIGR00450">
    <property type="entry name" value="mnmE_trmE_thdF"/>
    <property type="match status" value="1"/>
</dbReference>
<dbReference type="NCBIfam" id="NF003661">
    <property type="entry name" value="PRK05291.1-3"/>
    <property type="match status" value="1"/>
</dbReference>
<feature type="binding site" evidence="10">
    <location>
        <position position="260"/>
    </location>
    <ligand>
        <name>Mg(2+)</name>
        <dbReference type="ChEBI" id="CHEBI:18420"/>
    </ligand>
</feature>
<dbReference type="Pfam" id="PF12631">
    <property type="entry name" value="MnmE_helical"/>
    <property type="match status" value="1"/>
</dbReference>
<keyword evidence="4 10" id="KW-0479">Metal-binding</keyword>
<dbReference type="InterPro" id="IPR006073">
    <property type="entry name" value="GTP-bd"/>
</dbReference>
<dbReference type="CDD" id="cd04164">
    <property type="entry name" value="trmE"/>
    <property type="match status" value="1"/>
</dbReference>
<dbReference type="SUPFAM" id="SSF52540">
    <property type="entry name" value="P-loop containing nucleoside triphosphate hydrolases"/>
    <property type="match status" value="1"/>
</dbReference>
<accession>A0A948TIL5</accession>
<keyword evidence="8 10" id="KW-0630">Potassium</keyword>
<dbReference type="InterPro" id="IPR027417">
    <property type="entry name" value="P-loop_NTPase"/>
</dbReference>
<gene>
    <name evidence="10 13" type="primary">mnmE</name>
    <name evidence="10" type="synonym">trmE</name>
    <name evidence="13" type="ORF">H9901_01145</name>
</gene>